<dbReference type="RefSeq" id="WP_126620554.1">
    <property type="nucleotide sequence ID" value="NZ_JBHUCY010000044.1"/>
</dbReference>
<feature type="transmembrane region" description="Helical" evidence="6">
    <location>
        <begin position="201"/>
        <end position="223"/>
    </location>
</feature>
<dbReference type="PANTHER" id="PTHR12677">
    <property type="entry name" value="GOLGI APPARATUS MEMBRANE PROTEIN TVP38-RELATED"/>
    <property type="match status" value="1"/>
</dbReference>
<feature type="transmembrane region" description="Helical" evidence="6">
    <location>
        <begin position="47"/>
        <end position="67"/>
    </location>
</feature>
<comment type="subcellular location">
    <subcellularLocation>
        <location evidence="1 6">Cell membrane</location>
        <topology evidence="1 6">Multi-pass membrane protein</topology>
    </subcellularLocation>
</comment>
<accession>A0A3S0R592</accession>
<keyword evidence="2 6" id="KW-1003">Cell membrane</keyword>
<gene>
    <name evidence="9" type="ORF">EJ903_24820</name>
</gene>
<name>A0A3S0R592_9PROT</name>
<evidence type="ECO:0000256" key="7">
    <source>
        <dbReference type="SAM" id="SignalP"/>
    </source>
</evidence>
<evidence type="ECO:0000256" key="4">
    <source>
        <dbReference type="ARBA" id="ARBA00022989"/>
    </source>
</evidence>
<sequence>MTARRLLPLLFLAALSAAMLALGVPDALSLDSLRDNREALQRFVAAHGAVAAVSYVAAYAVVVALSLPGATLMTLAGGFLFGVELGGTLAVLSATLGASLLFIVARSAVGGLLSRRAGPFLRRMEAGFRADAFHYLLSLRLMPVFPFWAVNLVAAVLGMPAGGFVVATAVGILPGTFVFAAFGAGLGGVFASGAALRMADIVSPTLLFGLAGLGLLALLPVAVRRWKERRR</sequence>
<feature type="transmembrane region" description="Helical" evidence="6">
    <location>
        <begin position="79"/>
        <end position="105"/>
    </location>
</feature>
<keyword evidence="5 6" id="KW-0472">Membrane</keyword>
<reference evidence="9 10" key="1">
    <citation type="submission" date="2018-12" db="EMBL/GenBank/DDBJ databases">
        <authorList>
            <person name="Yang Y."/>
        </authorList>
    </citation>
    <scope>NUCLEOTIDE SEQUENCE [LARGE SCALE GENOMIC DNA]</scope>
    <source>
        <strain evidence="9 10">L-25-5w-1</strain>
    </source>
</reference>
<dbReference type="Pfam" id="PF09335">
    <property type="entry name" value="VTT_dom"/>
    <property type="match status" value="1"/>
</dbReference>
<dbReference type="EMBL" id="RXMA01000047">
    <property type="protein sequence ID" value="RTR13096.1"/>
    <property type="molecule type" value="Genomic_DNA"/>
</dbReference>
<keyword evidence="4 6" id="KW-1133">Transmembrane helix</keyword>
<feature type="transmembrane region" description="Helical" evidence="6">
    <location>
        <begin position="177"/>
        <end position="195"/>
    </location>
</feature>
<dbReference type="Proteomes" id="UP000277007">
    <property type="component" value="Unassembled WGS sequence"/>
</dbReference>
<comment type="similarity">
    <text evidence="6">Belongs to the TVP38/TMEM64 family.</text>
</comment>
<dbReference type="InterPro" id="IPR015414">
    <property type="entry name" value="TMEM64"/>
</dbReference>
<evidence type="ECO:0000256" key="3">
    <source>
        <dbReference type="ARBA" id="ARBA00022692"/>
    </source>
</evidence>
<evidence type="ECO:0000256" key="1">
    <source>
        <dbReference type="ARBA" id="ARBA00004651"/>
    </source>
</evidence>
<organism evidence="9 10">
    <name type="scientific">Azospirillum griseum</name>
    <dbReference type="NCBI Taxonomy" id="2496639"/>
    <lineage>
        <taxon>Bacteria</taxon>
        <taxon>Pseudomonadati</taxon>
        <taxon>Pseudomonadota</taxon>
        <taxon>Alphaproteobacteria</taxon>
        <taxon>Rhodospirillales</taxon>
        <taxon>Azospirillaceae</taxon>
        <taxon>Azospirillum</taxon>
    </lineage>
</organism>
<evidence type="ECO:0000256" key="5">
    <source>
        <dbReference type="ARBA" id="ARBA00023136"/>
    </source>
</evidence>
<dbReference type="PANTHER" id="PTHR12677:SF59">
    <property type="entry name" value="GOLGI APPARATUS MEMBRANE PROTEIN TVP38-RELATED"/>
    <property type="match status" value="1"/>
</dbReference>
<dbReference type="InterPro" id="IPR032816">
    <property type="entry name" value="VTT_dom"/>
</dbReference>
<evidence type="ECO:0000259" key="8">
    <source>
        <dbReference type="Pfam" id="PF09335"/>
    </source>
</evidence>
<feature type="transmembrane region" description="Helical" evidence="6">
    <location>
        <begin position="145"/>
        <end position="170"/>
    </location>
</feature>
<keyword evidence="3 6" id="KW-0812">Transmembrane</keyword>
<comment type="caution">
    <text evidence="9">The sequence shown here is derived from an EMBL/GenBank/DDBJ whole genome shotgun (WGS) entry which is preliminary data.</text>
</comment>
<dbReference type="AlphaFoldDB" id="A0A3S0R592"/>
<proteinExistence type="inferred from homology"/>
<protein>
    <recommendedName>
        <fullName evidence="6">TVP38/TMEM64 family membrane protein</fullName>
    </recommendedName>
</protein>
<dbReference type="GO" id="GO:0005886">
    <property type="term" value="C:plasma membrane"/>
    <property type="evidence" value="ECO:0007669"/>
    <property type="project" value="UniProtKB-SubCell"/>
</dbReference>
<keyword evidence="7" id="KW-0732">Signal</keyword>
<evidence type="ECO:0000256" key="2">
    <source>
        <dbReference type="ARBA" id="ARBA00022475"/>
    </source>
</evidence>
<feature type="chain" id="PRO_5018689778" description="TVP38/TMEM64 family membrane protein" evidence="7">
    <location>
        <begin position="22"/>
        <end position="231"/>
    </location>
</feature>
<evidence type="ECO:0000313" key="9">
    <source>
        <dbReference type="EMBL" id="RTR13096.1"/>
    </source>
</evidence>
<feature type="domain" description="VTT" evidence="8">
    <location>
        <begin position="71"/>
        <end position="184"/>
    </location>
</feature>
<evidence type="ECO:0000313" key="10">
    <source>
        <dbReference type="Proteomes" id="UP000277007"/>
    </source>
</evidence>
<feature type="signal peptide" evidence="7">
    <location>
        <begin position="1"/>
        <end position="21"/>
    </location>
</feature>
<keyword evidence="10" id="KW-1185">Reference proteome</keyword>
<dbReference type="OrthoDB" id="9779114at2"/>
<evidence type="ECO:0000256" key="6">
    <source>
        <dbReference type="RuleBase" id="RU366058"/>
    </source>
</evidence>